<dbReference type="EMBL" id="LT629774">
    <property type="protein sequence ID" value="SDS15793.1"/>
    <property type="molecule type" value="Genomic_DNA"/>
</dbReference>
<feature type="transmembrane region" description="Helical" evidence="7">
    <location>
        <begin position="100"/>
        <end position="117"/>
    </location>
</feature>
<evidence type="ECO:0000256" key="4">
    <source>
        <dbReference type="ARBA" id="ARBA00022989"/>
    </source>
</evidence>
<dbReference type="Pfam" id="PF13515">
    <property type="entry name" value="FUSC_2"/>
    <property type="match status" value="1"/>
</dbReference>
<dbReference type="InterPro" id="IPR049453">
    <property type="entry name" value="Memb_transporter_dom"/>
</dbReference>
<reference evidence="10 11" key="1">
    <citation type="submission" date="2016-10" db="EMBL/GenBank/DDBJ databases">
        <authorList>
            <person name="Varghese N."/>
            <person name="Submissions S."/>
        </authorList>
    </citation>
    <scope>NUCLEOTIDE SEQUENCE [LARGE SCALE GENOMIC DNA]</scope>
    <source>
        <strain evidence="10 11">RHA_55</strain>
    </source>
</reference>
<dbReference type="GO" id="GO:0005886">
    <property type="term" value="C:plasma membrane"/>
    <property type="evidence" value="ECO:0007669"/>
    <property type="project" value="UniProtKB-SubCell"/>
</dbReference>
<evidence type="ECO:0000259" key="8">
    <source>
        <dbReference type="Pfam" id="PF12805"/>
    </source>
</evidence>
<dbReference type="Proteomes" id="UP000198963">
    <property type="component" value="Chromosome I"/>
</dbReference>
<accession>A0A1H1PXE8</accession>
<evidence type="ECO:0000256" key="7">
    <source>
        <dbReference type="SAM" id="Phobius"/>
    </source>
</evidence>
<name>A0A1H1PXE8_9FLAO</name>
<feature type="domain" description="Integral membrane protein YccS N-terminal" evidence="8">
    <location>
        <begin position="79"/>
        <end position="347"/>
    </location>
</feature>
<evidence type="ECO:0000256" key="2">
    <source>
        <dbReference type="ARBA" id="ARBA00022475"/>
    </source>
</evidence>
<proteinExistence type="inferred from homology"/>
<feature type="transmembrane region" description="Helical" evidence="7">
    <location>
        <begin position="407"/>
        <end position="424"/>
    </location>
</feature>
<keyword evidence="3 7" id="KW-0812">Transmembrane</keyword>
<evidence type="ECO:0000256" key="3">
    <source>
        <dbReference type="ARBA" id="ARBA00022692"/>
    </source>
</evidence>
<feature type="transmembrane region" description="Helical" evidence="7">
    <location>
        <begin position="24"/>
        <end position="44"/>
    </location>
</feature>
<keyword evidence="11" id="KW-1185">Reference proteome</keyword>
<keyword evidence="5 7" id="KW-0472">Membrane</keyword>
<protein>
    <submittedName>
        <fullName evidence="10">Uncharacterized membrane protein YccC</fullName>
    </submittedName>
</protein>
<dbReference type="STRING" id="1249933.SAMN04489797_0995"/>
<evidence type="ECO:0000256" key="6">
    <source>
        <dbReference type="ARBA" id="ARBA00043993"/>
    </source>
</evidence>
<keyword evidence="2" id="KW-1003">Cell membrane</keyword>
<feature type="transmembrane region" description="Helical" evidence="7">
    <location>
        <begin position="75"/>
        <end position="94"/>
    </location>
</feature>
<feature type="transmembrane region" description="Helical" evidence="7">
    <location>
        <begin position="459"/>
        <end position="477"/>
    </location>
</feature>
<evidence type="ECO:0000313" key="10">
    <source>
        <dbReference type="EMBL" id="SDS15793.1"/>
    </source>
</evidence>
<evidence type="ECO:0000259" key="9">
    <source>
        <dbReference type="Pfam" id="PF13515"/>
    </source>
</evidence>
<evidence type="ECO:0000256" key="1">
    <source>
        <dbReference type="ARBA" id="ARBA00004651"/>
    </source>
</evidence>
<feature type="transmembrane region" description="Helical" evidence="7">
    <location>
        <begin position="146"/>
        <end position="168"/>
    </location>
</feature>
<feature type="transmembrane region" description="Helical" evidence="7">
    <location>
        <begin position="497"/>
        <end position="515"/>
    </location>
</feature>
<dbReference type="Pfam" id="PF12805">
    <property type="entry name" value="FUSC-like"/>
    <property type="match status" value="1"/>
</dbReference>
<dbReference type="PANTHER" id="PTHR30509:SF9">
    <property type="entry name" value="MULTIDRUG RESISTANCE PROTEIN MDTO"/>
    <property type="match status" value="1"/>
</dbReference>
<gene>
    <name evidence="10" type="ORF">SAMN04489797_0995</name>
</gene>
<evidence type="ECO:0000313" key="11">
    <source>
        <dbReference type="Proteomes" id="UP000198963"/>
    </source>
</evidence>
<comment type="subcellular location">
    <subcellularLocation>
        <location evidence="1">Cell membrane</location>
        <topology evidence="1">Multi-pass membrane protein</topology>
    </subcellularLocation>
</comment>
<evidence type="ECO:0000256" key="5">
    <source>
        <dbReference type="ARBA" id="ARBA00023136"/>
    </source>
</evidence>
<organism evidence="10 11">
    <name type="scientific">Winogradskyella sediminis</name>
    <dbReference type="NCBI Taxonomy" id="1382466"/>
    <lineage>
        <taxon>Bacteria</taxon>
        <taxon>Pseudomonadati</taxon>
        <taxon>Bacteroidota</taxon>
        <taxon>Flavobacteriia</taxon>
        <taxon>Flavobacteriales</taxon>
        <taxon>Flavobacteriaceae</taxon>
        <taxon>Winogradskyella</taxon>
    </lineage>
</organism>
<dbReference type="AlphaFoldDB" id="A0A1H1PXE8"/>
<keyword evidence="4 7" id="KW-1133">Transmembrane helix</keyword>
<feature type="domain" description="Integral membrane bound transporter" evidence="9">
    <location>
        <begin position="418"/>
        <end position="537"/>
    </location>
</feature>
<dbReference type="InterPro" id="IPR032692">
    <property type="entry name" value="YccS_N"/>
</dbReference>
<comment type="similarity">
    <text evidence="6">Belongs to the YccS/YhfK family.</text>
</comment>
<dbReference type="PANTHER" id="PTHR30509">
    <property type="entry name" value="P-HYDROXYBENZOIC ACID EFFLUX PUMP SUBUNIT-RELATED"/>
    <property type="match status" value="1"/>
</dbReference>
<feature type="transmembrane region" description="Helical" evidence="7">
    <location>
        <begin position="430"/>
        <end position="447"/>
    </location>
</feature>
<sequence>MTISILALISKHIKELLEFFKSTSFSKAVLIGVAVTIPIVLGILTQQFEIGLALCFGAFWCSPSDVSGRLKHKQIGILFSAVLVVVISFIGGYLNISNFLLFPILGILTFCIAFISIYGFRASLISFSGLLALVLSFAHTSENLEVYQYALCIGIGGIWYLTLSTLWYHINPKAQTEEALNETFLLTADFLDTRRQLIGEQPNRADLQNQLMTLQSDLTEHHETLREILILSRKSSGKSNYQSRRLLVFIQLIEMLETAVANPVNYDKMDLLFEKHPEFKTDFQNLIFEFSHQLRAIANTINKSKRFPSNNVLSQAIKTLENDILKFKDENYIEDYEHYLMLQNLLDYQIKQFEKLKKIKWLLGNPKLSSDDFIKNDKLRRFIDEQDYNPKLILRNFSFRSTIFKHSLRLAVVVMLGYGIGIFFDFQNPYWIILTIIVIMRPSYGLTKTRSKDRIIGTLIGAVLASGLVFLINNPYMYGAFGVLSLVIAFSMVQKNYKASATFITLSVIFIYAILQPDILKVIQFRVIDTIIGAALSYTAMRWLWPAWSFMEIGDHIKDSLKANTAFFKSISTYYQKKGNIPTSLKVNRKEAFLQTSNLSSAFQRMAQEPESKQNNIDDIYELVVINHSFLSSLASLSTYIQNHVTTEASEDFVIISDKINTNLDTVCSQLKVINFENQKTKTSTSKPDAFKFPVNSLTSDAISQTDSEHTHKEAHLIWEQLYWLYTLSEKMLKLTSRYTVD</sequence>